<name>A0A6A4PDE9_LUPAL</name>
<accession>A0A6A4PDE9</accession>
<dbReference type="EMBL" id="WOCE01000014">
    <property type="protein sequence ID" value="KAE9599734.1"/>
    <property type="molecule type" value="Genomic_DNA"/>
</dbReference>
<dbReference type="InterPro" id="IPR030184">
    <property type="entry name" value="WAT1-related"/>
</dbReference>
<keyword evidence="4 6" id="KW-1133">Transmembrane helix</keyword>
<comment type="caution">
    <text evidence="8">The sequence shown here is derived from an EMBL/GenBank/DDBJ whole genome shotgun (WGS) entry which is preliminary data.</text>
</comment>
<evidence type="ECO:0000256" key="4">
    <source>
        <dbReference type="ARBA" id="ARBA00022989"/>
    </source>
</evidence>
<evidence type="ECO:0000259" key="7">
    <source>
        <dbReference type="Pfam" id="PF00892"/>
    </source>
</evidence>
<comment type="caution">
    <text evidence="6">Lacks conserved residue(s) required for the propagation of feature annotation.</text>
</comment>
<protein>
    <recommendedName>
        <fullName evidence="6">WAT1-related protein</fullName>
    </recommendedName>
</protein>
<gene>
    <name evidence="8" type="ORF">Lalb_Chr14g0365521</name>
</gene>
<evidence type="ECO:0000256" key="2">
    <source>
        <dbReference type="ARBA" id="ARBA00007635"/>
    </source>
</evidence>
<feature type="transmembrane region" description="Helical" evidence="6">
    <location>
        <begin position="73"/>
        <end position="92"/>
    </location>
</feature>
<evidence type="ECO:0000313" key="8">
    <source>
        <dbReference type="EMBL" id="KAE9599734.1"/>
    </source>
</evidence>
<dbReference type="InterPro" id="IPR037185">
    <property type="entry name" value="EmrE-like"/>
</dbReference>
<organism evidence="8 9">
    <name type="scientific">Lupinus albus</name>
    <name type="common">White lupine</name>
    <name type="synonym">Lupinus termis</name>
    <dbReference type="NCBI Taxonomy" id="3870"/>
    <lineage>
        <taxon>Eukaryota</taxon>
        <taxon>Viridiplantae</taxon>
        <taxon>Streptophyta</taxon>
        <taxon>Embryophyta</taxon>
        <taxon>Tracheophyta</taxon>
        <taxon>Spermatophyta</taxon>
        <taxon>Magnoliopsida</taxon>
        <taxon>eudicotyledons</taxon>
        <taxon>Gunneridae</taxon>
        <taxon>Pentapetalae</taxon>
        <taxon>rosids</taxon>
        <taxon>fabids</taxon>
        <taxon>Fabales</taxon>
        <taxon>Fabaceae</taxon>
        <taxon>Papilionoideae</taxon>
        <taxon>50 kb inversion clade</taxon>
        <taxon>genistoids sensu lato</taxon>
        <taxon>core genistoids</taxon>
        <taxon>Genisteae</taxon>
        <taxon>Lupinus</taxon>
    </lineage>
</organism>
<keyword evidence="3 6" id="KW-0812">Transmembrane</keyword>
<evidence type="ECO:0000256" key="6">
    <source>
        <dbReference type="RuleBase" id="RU363077"/>
    </source>
</evidence>
<dbReference type="InterPro" id="IPR000620">
    <property type="entry name" value="EamA_dom"/>
</dbReference>
<proteinExistence type="inferred from homology"/>
<keyword evidence="5 6" id="KW-0472">Membrane</keyword>
<feature type="transmembrane region" description="Helical" evidence="6">
    <location>
        <begin position="17"/>
        <end position="38"/>
    </location>
</feature>
<sequence>MEGNGYFGRFLHSCKPYIAMICLQFGYAGMVIIAKVSLNHGMSHYVLVVYRYVFATLAIAPFALVLERKIRPKITFVMFIQMFMLGLLGPVIDQNLYYAGLKFTSPTYSCAISNMLPAMTFVMAVIFSGHNCGNNCSYFDCGRCGMNYFVIKTIFLNLMRPDAVQMWLRCGLMPPHHCDSESYRNCGVIRLRQSPQLQY</sequence>
<comment type="similarity">
    <text evidence="2 6">Belongs to the drug/metabolite transporter (DMT) superfamily. Plant drug/metabolite exporter (P-DME) (TC 2.A.7.4) family.</text>
</comment>
<dbReference type="SUPFAM" id="SSF103481">
    <property type="entry name" value="Multidrug resistance efflux transporter EmrE"/>
    <property type="match status" value="1"/>
</dbReference>
<dbReference type="GO" id="GO:0016020">
    <property type="term" value="C:membrane"/>
    <property type="evidence" value="ECO:0007669"/>
    <property type="project" value="UniProtKB-SubCell"/>
</dbReference>
<reference evidence="9" key="1">
    <citation type="journal article" date="2020" name="Nat. Commun.">
        <title>Genome sequence of the cluster root forming white lupin.</title>
        <authorList>
            <person name="Hufnagel B."/>
            <person name="Marques A."/>
            <person name="Soriano A."/>
            <person name="Marques L."/>
            <person name="Divol F."/>
            <person name="Doumas P."/>
            <person name="Sallet E."/>
            <person name="Mancinotti D."/>
            <person name="Carrere S."/>
            <person name="Marande W."/>
            <person name="Arribat S."/>
            <person name="Keller J."/>
            <person name="Huneau C."/>
            <person name="Blein T."/>
            <person name="Aime D."/>
            <person name="Laguerre M."/>
            <person name="Taylor J."/>
            <person name="Schubert V."/>
            <person name="Nelson M."/>
            <person name="Geu-Flores F."/>
            <person name="Crespi M."/>
            <person name="Gallardo-Guerrero K."/>
            <person name="Delaux P.-M."/>
            <person name="Salse J."/>
            <person name="Berges H."/>
            <person name="Guyot R."/>
            <person name="Gouzy J."/>
            <person name="Peret B."/>
        </authorList>
    </citation>
    <scope>NUCLEOTIDE SEQUENCE [LARGE SCALE GENOMIC DNA]</scope>
    <source>
        <strain evidence="9">cv. Amiga</strain>
    </source>
</reference>
<feature type="transmembrane region" description="Helical" evidence="6">
    <location>
        <begin position="112"/>
        <end position="129"/>
    </location>
</feature>
<dbReference type="Proteomes" id="UP000447434">
    <property type="component" value="Chromosome 14"/>
</dbReference>
<dbReference type="PANTHER" id="PTHR31218">
    <property type="entry name" value="WAT1-RELATED PROTEIN"/>
    <property type="match status" value="1"/>
</dbReference>
<evidence type="ECO:0000256" key="1">
    <source>
        <dbReference type="ARBA" id="ARBA00004141"/>
    </source>
</evidence>
<evidence type="ECO:0000313" key="9">
    <source>
        <dbReference type="Proteomes" id="UP000447434"/>
    </source>
</evidence>
<dbReference type="Pfam" id="PF00892">
    <property type="entry name" value="EamA"/>
    <property type="match status" value="1"/>
</dbReference>
<dbReference type="OrthoDB" id="1728340at2759"/>
<dbReference type="AlphaFoldDB" id="A0A6A4PDE9"/>
<keyword evidence="9" id="KW-1185">Reference proteome</keyword>
<evidence type="ECO:0000256" key="5">
    <source>
        <dbReference type="ARBA" id="ARBA00023136"/>
    </source>
</evidence>
<feature type="transmembrane region" description="Helical" evidence="6">
    <location>
        <begin position="44"/>
        <end position="66"/>
    </location>
</feature>
<evidence type="ECO:0000256" key="3">
    <source>
        <dbReference type="ARBA" id="ARBA00022692"/>
    </source>
</evidence>
<comment type="subcellular location">
    <subcellularLocation>
        <location evidence="1 6">Membrane</location>
        <topology evidence="1 6">Multi-pass membrane protein</topology>
    </subcellularLocation>
</comment>
<feature type="domain" description="EamA" evidence="7">
    <location>
        <begin position="17"/>
        <end position="129"/>
    </location>
</feature>
<dbReference type="GO" id="GO:0022857">
    <property type="term" value="F:transmembrane transporter activity"/>
    <property type="evidence" value="ECO:0007669"/>
    <property type="project" value="InterPro"/>
</dbReference>